<protein>
    <recommendedName>
        <fullName evidence="3">DUF4244 domain-containing protein</fullName>
    </recommendedName>
</protein>
<accession>A0A7W3LM54</accession>
<proteinExistence type="predicted"/>
<dbReference type="EMBL" id="JACJIA010000002">
    <property type="protein sequence ID" value="MBA8950647.1"/>
    <property type="molecule type" value="Genomic_DNA"/>
</dbReference>
<name>A0A7W3LM54_ACTNM</name>
<evidence type="ECO:0000313" key="1">
    <source>
        <dbReference type="EMBL" id="MBA8950647.1"/>
    </source>
</evidence>
<dbReference type="Proteomes" id="UP000572680">
    <property type="component" value="Unassembled WGS sequence"/>
</dbReference>
<dbReference type="AlphaFoldDB" id="A0A7W3LM54"/>
<evidence type="ECO:0008006" key="3">
    <source>
        <dbReference type="Google" id="ProtNLM"/>
    </source>
</evidence>
<organism evidence="1 2">
    <name type="scientific">Actinomadura namibiensis</name>
    <dbReference type="NCBI Taxonomy" id="182080"/>
    <lineage>
        <taxon>Bacteria</taxon>
        <taxon>Bacillati</taxon>
        <taxon>Actinomycetota</taxon>
        <taxon>Actinomycetes</taxon>
        <taxon>Streptosporangiales</taxon>
        <taxon>Thermomonosporaceae</taxon>
        <taxon>Actinomadura</taxon>
    </lineage>
</organism>
<comment type="caution">
    <text evidence="1">The sequence shown here is derived from an EMBL/GenBank/DDBJ whole genome shotgun (WGS) entry which is preliminary data.</text>
</comment>
<gene>
    <name evidence="1" type="ORF">HNR61_002260</name>
</gene>
<sequence length="71" mass="7953">MRTMRARLARALRVLKRRWRGTRDRGAATAEYAVVLVAATAFGTALFKIVTSQEVRNLLLTILKKGLHLSS</sequence>
<dbReference type="RefSeq" id="WP_246442417.1">
    <property type="nucleotide sequence ID" value="NZ_BAAALP010000022.1"/>
</dbReference>
<keyword evidence="2" id="KW-1185">Reference proteome</keyword>
<dbReference type="Pfam" id="PF14029">
    <property type="entry name" value="DUF4244"/>
    <property type="match status" value="1"/>
</dbReference>
<reference evidence="1 2" key="1">
    <citation type="submission" date="2020-08" db="EMBL/GenBank/DDBJ databases">
        <title>Genomic Encyclopedia of Type Strains, Phase IV (KMG-IV): sequencing the most valuable type-strain genomes for metagenomic binning, comparative biology and taxonomic classification.</title>
        <authorList>
            <person name="Goeker M."/>
        </authorList>
    </citation>
    <scope>NUCLEOTIDE SEQUENCE [LARGE SCALE GENOMIC DNA]</scope>
    <source>
        <strain evidence="1 2">DSM 44197</strain>
    </source>
</reference>
<dbReference type="InterPro" id="IPR025338">
    <property type="entry name" value="DUF4244"/>
</dbReference>
<evidence type="ECO:0000313" key="2">
    <source>
        <dbReference type="Proteomes" id="UP000572680"/>
    </source>
</evidence>